<accession>A0A645EF24</accession>
<gene>
    <name evidence="1" type="ORF">SDC9_147686</name>
</gene>
<protein>
    <submittedName>
        <fullName evidence="1">Uncharacterized protein</fullName>
    </submittedName>
</protein>
<name>A0A645EF24_9ZZZZ</name>
<dbReference type="EMBL" id="VSSQ01046531">
    <property type="protein sequence ID" value="MPN00491.1"/>
    <property type="molecule type" value="Genomic_DNA"/>
</dbReference>
<reference evidence="1" key="1">
    <citation type="submission" date="2019-08" db="EMBL/GenBank/DDBJ databases">
        <authorList>
            <person name="Kucharzyk K."/>
            <person name="Murdoch R.W."/>
            <person name="Higgins S."/>
            <person name="Loffler F."/>
        </authorList>
    </citation>
    <scope>NUCLEOTIDE SEQUENCE</scope>
</reference>
<sequence length="132" mass="14218">MFGRSKLLIWIKGSFSPSRRTISSRVVSSAVAVSATNGSVGKRCLSWPSAAYSGRKSCPHCEIQCASSTASSNGFQCARCSRKLSSIRRSGAIYSRRICPVRHPVITSSCCSRVCVEFRQAAATPFASSWST</sequence>
<comment type="caution">
    <text evidence="1">The sequence shown here is derived from an EMBL/GenBank/DDBJ whole genome shotgun (WGS) entry which is preliminary data.</text>
</comment>
<proteinExistence type="predicted"/>
<organism evidence="1">
    <name type="scientific">bioreactor metagenome</name>
    <dbReference type="NCBI Taxonomy" id="1076179"/>
    <lineage>
        <taxon>unclassified sequences</taxon>
        <taxon>metagenomes</taxon>
        <taxon>ecological metagenomes</taxon>
    </lineage>
</organism>
<dbReference type="AlphaFoldDB" id="A0A645EF24"/>
<evidence type="ECO:0000313" key="1">
    <source>
        <dbReference type="EMBL" id="MPN00491.1"/>
    </source>
</evidence>